<dbReference type="PROSITE" id="PS00108">
    <property type="entry name" value="PROTEIN_KINASE_ST"/>
    <property type="match status" value="1"/>
</dbReference>
<keyword evidence="10 18" id="KW-0418">Kinase</keyword>
<evidence type="ECO:0000256" key="4">
    <source>
        <dbReference type="ARBA" id="ARBA00022475"/>
    </source>
</evidence>
<gene>
    <name evidence="18" type="ORF">FRX31_024282</name>
</gene>
<dbReference type="Pfam" id="PF07714">
    <property type="entry name" value="PK_Tyr_Ser-Thr"/>
    <property type="match status" value="1"/>
</dbReference>
<evidence type="ECO:0000259" key="17">
    <source>
        <dbReference type="PROSITE" id="PS50011"/>
    </source>
</evidence>
<feature type="domain" description="Protein kinase" evidence="17">
    <location>
        <begin position="36"/>
        <end position="305"/>
    </location>
</feature>
<keyword evidence="6" id="KW-0808">Transferase</keyword>
<dbReference type="AlphaFoldDB" id="A0A7J6VNC5"/>
<evidence type="ECO:0000256" key="6">
    <source>
        <dbReference type="ARBA" id="ARBA00022679"/>
    </source>
</evidence>
<dbReference type="InterPro" id="IPR001245">
    <property type="entry name" value="Ser-Thr/Tyr_kinase_cat_dom"/>
</dbReference>
<evidence type="ECO:0000256" key="9">
    <source>
        <dbReference type="ARBA" id="ARBA00022741"/>
    </source>
</evidence>
<dbReference type="Gene3D" id="3.30.200.20">
    <property type="entry name" value="Phosphorylase Kinase, domain 1"/>
    <property type="match status" value="2"/>
</dbReference>
<dbReference type="GO" id="GO:0004674">
    <property type="term" value="F:protein serine/threonine kinase activity"/>
    <property type="evidence" value="ECO:0007669"/>
    <property type="project" value="UniProtKB-KW"/>
</dbReference>
<evidence type="ECO:0000256" key="12">
    <source>
        <dbReference type="ARBA" id="ARBA00022989"/>
    </source>
</evidence>
<dbReference type="SMART" id="SM00220">
    <property type="entry name" value="S_TKc"/>
    <property type="match status" value="2"/>
</dbReference>
<evidence type="ECO:0000256" key="16">
    <source>
        <dbReference type="PROSITE-ProRule" id="PRU10141"/>
    </source>
</evidence>
<dbReference type="Pfam" id="PF00069">
    <property type="entry name" value="Pkinase"/>
    <property type="match status" value="1"/>
</dbReference>
<keyword evidence="12" id="KW-1133">Transmembrane helix</keyword>
<dbReference type="PROSITE" id="PS50011">
    <property type="entry name" value="PROTEIN_KINASE_DOM"/>
    <property type="match status" value="2"/>
</dbReference>
<evidence type="ECO:0000256" key="3">
    <source>
        <dbReference type="ARBA" id="ARBA00010217"/>
    </source>
</evidence>
<keyword evidence="19" id="KW-1185">Reference proteome</keyword>
<sequence length="705" mass="79223">MKNSIGLENSSLEVEKVLSELGPKPYSHGDLKKFTSNFSECIGFGGYGEVYKGRLSSGVHIAVKILAKKDVVEETFMAEVMTMGKAYHRNLVKLYGYCYEHNIKALVYEYMENGSLDKILYEDHLANIEWERLYSIVIETAKGLVYLHDGWDDQIIHHDIKASNVLLDNNFSPKITDFGLAKLMKRDVSRVPLTRIRGSIGYNAPETWMPGSHVTHKCDVYSFGMMLFEVLGKRRNGEGENWFPQQVWDKFINGQLSQIINDNGIAEKDSDKAKILSMVALWCSQYTPEIRPSMTNVVLMLEEKIPVGVPPYPFQFGQSLESSLVPLPPTLKVIPTVDASLPVKNGLSSYFSRKLSGIFGSKKSLQLVEAEKSVSSSTYGSQQPSSNRGNQTVVEGIRLYKLEELLGASAEMLGKGQFGSAYKAVLYNGDVVCVKRLNIIQIGNDKREAFEQYMRVLGKLWHSNIVSLKGYHFGKDEKMLVYDFIPNGSLFSLLHETRGFEWTRRLKMAAGVARGLSFIHHYTAPSQLRRLSHGNIKSSNVLIDSTGNPRLTDFDLSPLGSVDVTTRSNGYCAPEALIEGRMYSQQKADIYAFGVLLMEILTGKNPIKKGGDSELFVNLPRWVESRNREERETDVFDSSLTRYKVKGKEDEMVKLLRIGMLCTCLSPEQRPSIDRVMNMIEEIRGVGVDEVSPSPSLRRAFSSHA</sequence>
<dbReference type="Gene3D" id="1.10.510.10">
    <property type="entry name" value="Transferase(Phosphotransferase) domain 1"/>
    <property type="match status" value="2"/>
</dbReference>
<keyword evidence="11 16" id="KW-0067">ATP-binding</keyword>
<keyword evidence="7" id="KW-0812">Transmembrane</keyword>
<evidence type="ECO:0000256" key="5">
    <source>
        <dbReference type="ARBA" id="ARBA00022527"/>
    </source>
</evidence>
<evidence type="ECO:0000256" key="1">
    <source>
        <dbReference type="ARBA" id="ARBA00004251"/>
    </source>
</evidence>
<dbReference type="GO" id="GO:0005886">
    <property type="term" value="C:plasma membrane"/>
    <property type="evidence" value="ECO:0007669"/>
    <property type="project" value="UniProtKB-SubCell"/>
</dbReference>
<dbReference type="PANTHER" id="PTHR48006:SF94">
    <property type="entry name" value="PROTEIN KINASE DOMAIN-CONTAINING PROTEIN"/>
    <property type="match status" value="1"/>
</dbReference>
<evidence type="ECO:0000256" key="11">
    <source>
        <dbReference type="ARBA" id="ARBA00022840"/>
    </source>
</evidence>
<name>A0A7J6VNC5_THATH</name>
<keyword evidence="9 16" id="KW-0547">Nucleotide-binding</keyword>
<dbReference type="FunFam" id="1.10.510.10:FF:000240">
    <property type="entry name" value="Lectin-domain containing receptor kinase A4.3"/>
    <property type="match status" value="1"/>
</dbReference>
<evidence type="ECO:0000256" key="14">
    <source>
        <dbReference type="ARBA" id="ARBA00023170"/>
    </source>
</evidence>
<feature type="domain" description="Protein kinase" evidence="17">
    <location>
        <begin position="407"/>
        <end position="683"/>
    </location>
</feature>
<keyword evidence="8" id="KW-0732">Signal</keyword>
<evidence type="ECO:0000256" key="15">
    <source>
        <dbReference type="ARBA" id="ARBA00023180"/>
    </source>
</evidence>
<evidence type="ECO:0000256" key="7">
    <source>
        <dbReference type="ARBA" id="ARBA00022692"/>
    </source>
</evidence>
<proteinExistence type="inferred from homology"/>
<keyword evidence="5" id="KW-0723">Serine/threonine-protein kinase</keyword>
<evidence type="ECO:0000256" key="13">
    <source>
        <dbReference type="ARBA" id="ARBA00023136"/>
    </source>
</evidence>
<dbReference type="SUPFAM" id="SSF56112">
    <property type="entry name" value="Protein kinase-like (PK-like)"/>
    <property type="match status" value="2"/>
</dbReference>
<dbReference type="PANTHER" id="PTHR48006">
    <property type="entry name" value="LEUCINE-RICH REPEAT-CONTAINING PROTEIN DDB_G0281931-RELATED"/>
    <property type="match status" value="1"/>
</dbReference>
<evidence type="ECO:0000256" key="10">
    <source>
        <dbReference type="ARBA" id="ARBA00022777"/>
    </source>
</evidence>
<keyword evidence="13" id="KW-0472">Membrane</keyword>
<dbReference type="InterPro" id="IPR011009">
    <property type="entry name" value="Kinase-like_dom_sf"/>
</dbReference>
<reference evidence="18 19" key="1">
    <citation type="submission" date="2020-06" db="EMBL/GenBank/DDBJ databases">
        <title>Transcriptomic and genomic resources for Thalictrum thalictroides and T. hernandezii: Facilitating candidate gene discovery in an emerging model plant lineage.</title>
        <authorList>
            <person name="Arias T."/>
            <person name="Riano-Pachon D.M."/>
            <person name="Di Stilio V.S."/>
        </authorList>
    </citation>
    <scope>NUCLEOTIDE SEQUENCE [LARGE SCALE GENOMIC DNA]</scope>
    <source>
        <strain evidence="19">cv. WT478/WT964</strain>
        <tissue evidence="18">Leaves</tissue>
    </source>
</reference>
<dbReference type="InterPro" id="IPR000719">
    <property type="entry name" value="Prot_kinase_dom"/>
</dbReference>
<dbReference type="OrthoDB" id="4062651at2759"/>
<keyword evidence="14 18" id="KW-0675">Receptor</keyword>
<comment type="similarity">
    <text evidence="3">In the C-terminal section; belongs to the protein kinase superfamily. Ser/Thr protein kinase family.</text>
</comment>
<keyword evidence="15" id="KW-0325">Glycoprotein</keyword>
<dbReference type="GO" id="GO:0005524">
    <property type="term" value="F:ATP binding"/>
    <property type="evidence" value="ECO:0007669"/>
    <property type="project" value="UniProtKB-UniRule"/>
</dbReference>
<keyword evidence="4" id="KW-1003">Cell membrane</keyword>
<dbReference type="GO" id="GO:0002229">
    <property type="term" value="P:defense response to oomycetes"/>
    <property type="evidence" value="ECO:0007669"/>
    <property type="project" value="UniProtKB-ARBA"/>
</dbReference>
<comment type="subcellular location">
    <subcellularLocation>
        <location evidence="1">Cell membrane</location>
        <topology evidence="1">Single-pass type I membrane protein</topology>
    </subcellularLocation>
</comment>
<evidence type="ECO:0000313" key="18">
    <source>
        <dbReference type="EMBL" id="KAF5186128.1"/>
    </source>
</evidence>
<protein>
    <submittedName>
        <fullName evidence="18">Pr5-like receptor kinase</fullName>
    </submittedName>
</protein>
<evidence type="ECO:0000256" key="2">
    <source>
        <dbReference type="ARBA" id="ARBA00008536"/>
    </source>
</evidence>
<dbReference type="PROSITE" id="PS00107">
    <property type="entry name" value="PROTEIN_KINASE_ATP"/>
    <property type="match status" value="1"/>
</dbReference>
<dbReference type="InterPro" id="IPR051824">
    <property type="entry name" value="LRR_Rcpt-Like_S/T_Kinase"/>
</dbReference>
<evidence type="ECO:0000256" key="8">
    <source>
        <dbReference type="ARBA" id="ARBA00022729"/>
    </source>
</evidence>
<dbReference type="EMBL" id="JABWDY010029811">
    <property type="protein sequence ID" value="KAF5186128.1"/>
    <property type="molecule type" value="Genomic_DNA"/>
</dbReference>
<evidence type="ECO:0000313" key="19">
    <source>
        <dbReference type="Proteomes" id="UP000554482"/>
    </source>
</evidence>
<dbReference type="Proteomes" id="UP000554482">
    <property type="component" value="Unassembled WGS sequence"/>
</dbReference>
<comment type="caution">
    <text evidence="18">The sequence shown here is derived from an EMBL/GenBank/DDBJ whole genome shotgun (WGS) entry which is preliminary data.</text>
</comment>
<dbReference type="InterPro" id="IPR017441">
    <property type="entry name" value="Protein_kinase_ATP_BS"/>
</dbReference>
<feature type="binding site" evidence="16">
    <location>
        <position position="69"/>
    </location>
    <ligand>
        <name>ATP</name>
        <dbReference type="ChEBI" id="CHEBI:30616"/>
    </ligand>
</feature>
<organism evidence="18 19">
    <name type="scientific">Thalictrum thalictroides</name>
    <name type="common">Rue-anemone</name>
    <name type="synonym">Anemone thalictroides</name>
    <dbReference type="NCBI Taxonomy" id="46969"/>
    <lineage>
        <taxon>Eukaryota</taxon>
        <taxon>Viridiplantae</taxon>
        <taxon>Streptophyta</taxon>
        <taxon>Embryophyta</taxon>
        <taxon>Tracheophyta</taxon>
        <taxon>Spermatophyta</taxon>
        <taxon>Magnoliopsida</taxon>
        <taxon>Ranunculales</taxon>
        <taxon>Ranunculaceae</taxon>
        <taxon>Thalictroideae</taxon>
        <taxon>Thalictrum</taxon>
    </lineage>
</organism>
<comment type="similarity">
    <text evidence="2">In the N-terminal section; belongs to the leguminous lectin family.</text>
</comment>
<accession>A0A7J6VNC5</accession>
<dbReference type="InterPro" id="IPR008271">
    <property type="entry name" value="Ser/Thr_kinase_AS"/>
</dbReference>